<keyword evidence="2" id="KW-1185">Reference proteome</keyword>
<gene>
    <name evidence="1" type="ORF">K435DRAFT_875930</name>
</gene>
<evidence type="ECO:0000313" key="2">
    <source>
        <dbReference type="Proteomes" id="UP000297245"/>
    </source>
</evidence>
<protein>
    <submittedName>
        <fullName evidence="1">Uncharacterized protein</fullName>
    </submittedName>
</protein>
<sequence length="164" mass="17878">METTAELLFVVGERAREAAVFKTFTAYQDVVFAWTALTHMTSTTLPAPECLSLAPSNPLQAVTHKQVVSLSTSFPTNLIMRPSKPLWTIITKTMLMILAIAKIENLTKALTPSSLPRLTSSSMFTPKVRVVEKSQPASYHFIADNQLSAASIQSYRSAATSNAS</sequence>
<dbReference type="AlphaFoldDB" id="A0A4S8KTM9"/>
<proteinExistence type="predicted"/>
<name>A0A4S8KTM9_DENBC</name>
<accession>A0A4S8KTM9</accession>
<reference evidence="1 2" key="1">
    <citation type="journal article" date="2019" name="Nat. Ecol. Evol.">
        <title>Megaphylogeny resolves global patterns of mushroom evolution.</title>
        <authorList>
            <person name="Varga T."/>
            <person name="Krizsan K."/>
            <person name="Foldi C."/>
            <person name="Dima B."/>
            <person name="Sanchez-Garcia M."/>
            <person name="Sanchez-Ramirez S."/>
            <person name="Szollosi G.J."/>
            <person name="Szarkandi J.G."/>
            <person name="Papp V."/>
            <person name="Albert L."/>
            <person name="Andreopoulos W."/>
            <person name="Angelini C."/>
            <person name="Antonin V."/>
            <person name="Barry K.W."/>
            <person name="Bougher N.L."/>
            <person name="Buchanan P."/>
            <person name="Buyck B."/>
            <person name="Bense V."/>
            <person name="Catcheside P."/>
            <person name="Chovatia M."/>
            <person name="Cooper J."/>
            <person name="Damon W."/>
            <person name="Desjardin D."/>
            <person name="Finy P."/>
            <person name="Geml J."/>
            <person name="Haridas S."/>
            <person name="Hughes K."/>
            <person name="Justo A."/>
            <person name="Karasinski D."/>
            <person name="Kautmanova I."/>
            <person name="Kiss B."/>
            <person name="Kocsube S."/>
            <person name="Kotiranta H."/>
            <person name="LaButti K.M."/>
            <person name="Lechner B.E."/>
            <person name="Liimatainen K."/>
            <person name="Lipzen A."/>
            <person name="Lukacs Z."/>
            <person name="Mihaltcheva S."/>
            <person name="Morgado L.N."/>
            <person name="Niskanen T."/>
            <person name="Noordeloos M.E."/>
            <person name="Ohm R.A."/>
            <person name="Ortiz-Santana B."/>
            <person name="Ovrebo C."/>
            <person name="Racz N."/>
            <person name="Riley R."/>
            <person name="Savchenko A."/>
            <person name="Shiryaev A."/>
            <person name="Soop K."/>
            <person name="Spirin V."/>
            <person name="Szebenyi C."/>
            <person name="Tomsovsky M."/>
            <person name="Tulloss R.E."/>
            <person name="Uehling J."/>
            <person name="Grigoriev I.V."/>
            <person name="Vagvolgyi C."/>
            <person name="Papp T."/>
            <person name="Martin F.M."/>
            <person name="Miettinen O."/>
            <person name="Hibbett D.S."/>
            <person name="Nagy L.G."/>
        </authorList>
    </citation>
    <scope>NUCLEOTIDE SEQUENCE [LARGE SCALE GENOMIC DNA]</scope>
    <source>
        <strain evidence="1 2">CBS 962.96</strain>
    </source>
</reference>
<dbReference type="EMBL" id="ML180085">
    <property type="protein sequence ID" value="THU79061.1"/>
    <property type="molecule type" value="Genomic_DNA"/>
</dbReference>
<organism evidence="1 2">
    <name type="scientific">Dendrothele bispora (strain CBS 962.96)</name>
    <dbReference type="NCBI Taxonomy" id="1314807"/>
    <lineage>
        <taxon>Eukaryota</taxon>
        <taxon>Fungi</taxon>
        <taxon>Dikarya</taxon>
        <taxon>Basidiomycota</taxon>
        <taxon>Agaricomycotina</taxon>
        <taxon>Agaricomycetes</taxon>
        <taxon>Agaricomycetidae</taxon>
        <taxon>Agaricales</taxon>
        <taxon>Agaricales incertae sedis</taxon>
        <taxon>Dendrothele</taxon>
    </lineage>
</organism>
<dbReference type="Proteomes" id="UP000297245">
    <property type="component" value="Unassembled WGS sequence"/>
</dbReference>
<evidence type="ECO:0000313" key="1">
    <source>
        <dbReference type="EMBL" id="THU79061.1"/>
    </source>
</evidence>